<name>A0ABN9YXU1_9LACO</name>
<dbReference type="PANTHER" id="PTHR37299:SF1">
    <property type="entry name" value="STAGE 0 SPORULATION PROTEIN A HOMOLOG"/>
    <property type="match status" value="1"/>
</dbReference>
<feature type="compositionally biased region" description="Polar residues" evidence="1">
    <location>
        <begin position="65"/>
        <end position="79"/>
    </location>
</feature>
<evidence type="ECO:0000256" key="1">
    <source>
        <dbReference type="SAM" id="MobiDB-lite"/>
    </source>
</evidence>
<reference evidence="3 4" key="1">
    <citation type="submission" date="2023-10" db="EMBL/GenBank/DDBJ databases">
        <authorList>
            <person name="Botero Cardona J."/>
        </authorList>
    </citation>
    <scope>NUCLEOTIDE SEQUENCE [LARGE SCALE GENOMIC DNA]</scope>
    <source>
        <strain evidence="3 4">R-53137</strain>
    </source>
</reference>
<accession>A0ABN9YXU1</accession>
<dbReference type="RefSeq" id="WP_239061187.1">
    <property type="nucleotide sequence ID" value="NZ_BOJU01000004.1"/>
</dbReference>
<dbReference type="PROSITE" id="PS50930">
    <property type="entry name" value="HTH_LYTTR"/>
    <property type="match status" value="1"/>
</dbReference>
<comment type="caution">
    <text evidence="3">The sequence shown here is derived from an EMBL/GenBank/DDBJ whole genome shotgun (WGS) entry which is preliminary data.</text>
</comment>
<dbReference type="Pfam" id="PF04397">
    <property type="entry name" value="LytTR"/>
    <property type="match status" value="1"/>
</dbReference>
<gene>
    <name evidence="3" type="ORF">R53137_KAKDMLNK_01183</name>
</gene>
<sequence>MEVHFRKNQQMKVDQVEVTVEAVETTQEVTNLLAYLRRYQSREVANSDTSLKSSVVMADQSLLADSQEPTAQPANSNSDESGDHSAPSAKQATTAQSGILSVKTADEIILLKVADLILIDVEAGQLVITTTNRQVLAKERLGHFVDRLGQANFVQISKHSVINLDHLQSLSNSFSGNMTAELAGGNQALVSRRYVKALMAHLGL</sequence>
<evidence type="ECO:0000313" key="4">
    <source>
        <dbReference type="Proteomes" id="UP001314262"/>
    </source>
</evidence>
<proteinExistence type="predicted"/>
<dbReference type="SMART" id="SM00850">
    <property type="entry name" value="LytTR"/>
    <property type="match status" value="1"/>
</dbReference>
<feature type="domain" description="HTH LytTR-type" evidence="2">
    <location>
        <begin position="100"/>
        <end position="204"/>
    </location>
</feature>
<dbReference type="PANTHER" id="PTHR37299">
    <property type="entry name" value="TRANSCRIPTIONAL REGULATOR-RELATED"/>
    <property type="match status" value="1"/>
</dbReference>
<dbReference type="InterPro" id="IPR046947">
    <property type="entry name" value="LytR-like"/>
</dbReference>
<feature type="region of interest" description="Disordered" evidence="1">
    <location>
        <begin position="65"/>
        <end position="96"/>
    </location>
</feature>
<protein>
    <submittedName>
        <fullName evidence="3">LytR/AlgR family (LytT)</fullName>
    </submittedName>
</protein>
<dbReference type="InterPro" id="IPR007492">
    <property type="entry name" value="LytTR_DNA-bd_dom"/>
</dbReference>
<keyword evidence="4" id="KW-1185">Reference proteome</keyword>
<evidence type="ECO:0000313" key="3">
    <source>
        <dbReference type="EMBL" id="CAK1248679.1"/>
    </source>
</evidence>
<dbReference type="Gene3D" id="2.40.50.1020">
    <property type="entry name" value="LytTr DNA-binding domain"/>
    <property type="match status" value="1"/>
</dbReference>
<evidence type="ECO:0000259" key="2">
    <source>
        <dbReference type="PROSITE" id="PS50930"/>
    </source>
</evidence>
<dbReference type="Proteomes" id="UP001314262">
    <property type="component" value="Unassembled WGS sequence"/>
</dbReference>
<organism evidence="3 4">
    <name type="scientific">Fructobacillus tropaeoli</name>
    <dbReference type="NCBI Taxonomy" id="709323"/>
    <lineage>
        <taxon>Bacteria</taxon>
        <taxon>Bacillati</taxon>
        <taxon>Bacillota</taxon>
        <taxon>Bacilli</taxon>
        <taxon>Lactobacillales</taxon>
        <taxon>Lactobacillaceae</taxon>
        <taxon>Fructobacillus</taxon>
    </lineage>
</organism>
<dbReference type="EMBL" id="CAUZLT010000004">
    <property type="protein sequence ID" value="CAK1248679.1"/>
    <property type="molecule type" value="Genomic_DNA"/>
</dbReference>